<organism evidence="1 2">
    <name type="scientific">Aegilops tauschii subsp. strangulata</name>
    <name type="common">Goatgrass</name>
    <dbReference type="NCBI Taxonomy" id="200361"/>
    <lineage>
        <taxon>Eukaryota</taxon>
        <taxon>Viridiplantae</taxon>
        <taxon>Streptophyta</taxon>
        <taxon>Embryophyta</taxon>
        <taxon>Tracheophyta</taxon>
        <taxon>Spermatophyta</taxon>
        <taxon>Magnoliopsida</taxon>
        <taxon>Liliopsida</taxon>
        <taxon>Poales</taxon>
        <taxon>Poaceae</taxon>
        <taxon>BOP clade</taxon>
        <taxon>Pooideae</taxon>
        <taxon>Triticodae</taxon>
        <taxon>Triticeae</taxon>
        <taxon>Triticinae</taxon>
        <taxon>Aegilops</taxon>
    </lineage>
</organism>
<reference evidence="1" key="4">
    <citation type="submission" date="2019-03" db="UniProtKB">
        <authorList>
            <consortium name="EnsemblPlants"/>
        </authorList>
    </citation>
    <scope>IDENTIFICATION</scope>
</reference>
<dbReference type="InterPro" id="IPR036758">
    <property type="entry name" value="At5g01610-like"/>
</dbReference>
<evidence type="ECO:0000313" key="1">
    <source>
        <dbReference type="EnsemblPlants" id="AET4Gv20812500.1"/>
    </source>
</evidence>
<dbReference type="Proteomes" id="UP000015105">
    <property type="component" value="Chromosome 4D"/>
</dbReference>
<dbReference type="STRING" id="200361.A0A453J6F9"/>
<reference evidence="1" key="3">
    <citation type="journal article" date="2017" name="Nature">
        <title>Genome sequence of the progenitor of the wheat D genome Aegilops tauschii.</title>
        <authorList>
            <person name="Luo M.C."/>
            <person name="Gu Y.Q."/>
            <person name="Puiu D."/>
            <person name="Wang H."/>
            <person name="Twardziok S.O."/>
            <person name="Deal K.R."/>
            <person name="Huo N."/>
            <person name="Zhu T."/>
            <person name="Wang L."/>
            <person name="Wang Y."/>
            <person name="McGuire P.E."/>
            <person name="Liu S."/>
            <person name="Long H."/>
            <person name="Ramasamy R.K."/>
            <person name="Rodriguez J.C."/>
            <person name="Van S.L."/>
            <person name="Yuan L."/>
            <person name="Wang Z."/>
            <person name="Xia Z."/>
            <person name="Xiao L."/>
            <person name="Anderson O.D."/>
            <person name="Ouyang S."/>
            <person name="Liang Y."/>
            <person name="Zimin A.V."/>
            <person name="Pertea G."/>
            <person name="Qi P."/>
            <person name="Bennetzen J.L."/>
            <person name="Dai X."/>
            <person name="Dawson M.W."/>
            <person name="Muller H.G."/>
            <person name="Kugler K."/>
            <person name="Rivarola-Duarte L."/>
            <person name="Spannagl M."/>
            <person name="Mayer K.F.X."/>
            <person name="Lu F.H."/>
            <person name="Bevan M.W."/>
            <person name="Leroy P."/>
            <person name="Li P."/>
            <person name="You F.M."/>
            <person name="Sun Q."/>
            <person name="Liu Z."/>
            <person name="Lyons E."/>
            <person name="Wicker T."/>
            <person name="Salzberg S.L."/>
            <person name="Devos K.M."/>
            <person name="Dvorak J."/>
        </authorList>
    </citation>
    <scope>NUCLEOTIDE SEQUENCE [LARGE SCALE GENOMIC DNA]</scope>
    <source>
        <strain evidence="1">cv. AL8/78</strain>
    </source>
</reference>
<reference evidence="1" key="5">
    <citation type="journal article" date="2021" name="G3 (Bethesda)">
        <title>Aegilops tauschii genome assembly Aet v5.0 features greater sequence contiguity and improved annotation.</title>
        <authorList>
            <person name="Wang L."/>
            <person name="Zhu T."/>
            <person name="Rodriguez J.C."/>
            <person name="Deal K.R."/>
            <person name="Dubcovsky J."/>
            <person name="McGuire P.E."/>
            <person name="Lux T."/>
            <person name="Spannagl M."/>
            <person name="Mayer K.F.X."/>
            <person name="Baldrich P."/>
            <person name="Meyers B.C."/>
            <person name="Huo N."/>
            <person name="Gu Y.Q."/>
            <person name="Zhou H."/>
            <person name="Devos K.M."/>
            <person name="Bennetzen J.L."/>
            <person name="Unver T."/>
            <person name="Budak H."/>
            <person name="Gulick P.J."/>
            <person name="Galiba G."/>
            <person name="Kalapos B."/>
            <person name="Nelson D.R."/>
            <person name="Li P."/>
            <person name="You F.M."/>
            <person name="Luo M.C."/>
            <person name="Dvorak J."/>
        </authorList>
    </citation>
    <scope>NUCLEOTIDE SEQUENCE [LARGE SCALE GENOMIC DNA]</scope>
    <source>
        <strain evidence="1">cv. AL8/78</strain>
    </source>
</reference>
<dbReference type="PANTHER" id="PTHR31676">
    <property type="entry name" value="T31J12.3 PROTEIN-RELATED"/>
    <property type="match status" value="1"/>
</dbReference>
<dbReference type="Gramene" id="AET4Gv20812500.1">
    <property type="protein sequence ID" value="AET4Gv20812500.1"/>
    <property type="gene ID" value="AET4Gv20812500"/>
</dbReference>
<sequence length="161" mass="17857">ISQDRQHRVTENIASPDMASQAVESHRVGAEIFRGDDAMCRKKCVEVLEELGLPTGLLPLEDMEEFGYNRAAGFMWLLQRKKTEHTFKKVKQTVSYAGEVTAFVEPGRLRKIAGVKTKELFLWLSVVEVYVESVTAPGKVTFKTGTGLSDTFDAAAFALGE</sequence>
<dbReference type="InterPro" id="IPR007493">
    <property type="entry name" value="DUF538"/>
</dbReference>
<dbReference type="Gene3D" id="2.30.240.10">
    <property type="entry name" value="At5g01610-like"/>
    <property type="match status" value="1"/>
</dbReference>
<reference evidence="2" key="1">
    <citation type="journal article" date="2014" name="Science">
        <title>Ancient hybridizations among the ancestral genomes of bread wheat.</title>
        <authorList>
            <consortium name="International Wheat Genome Sequencing Consortium,"/>
            <person name="Marcussen T."/>
            <person name="Sandve S.R."/>
            <person name="Heier L."/>
            <person name="Spannagl M."/>
            <person name="Pfeifer M."/>
            <person name="Jakobsen K.S."/>
            <person name="Wulff B.B."/>
            <person name="Steuernagel B."/>
            <person name="Mayer K.F."/>
            <person name="Olsen O.A."/>
        </authorList>
    </citation>
    <scope>NUCLEOTIDE SEQUENCE [LARGE SCALE GENOMIC DNA]</scope>
    <source>
        <strain evidence="2">cv. AL8/78</strain>
    </source>
</reference>
<name>A0A453J6F9_AEGTS</name>
<accession>A0A453J6F9</accession>
<dbReference type="AlphaFoldDB" id="A0A453J6F9"/>
<reference evidence="2" key="2">
    <citation type="journal article" date="2017" name="Nat. Plants">
        <title>The Aegilops tauschii genome reveals multiple impacts of transposons.</title>
        <authorList>
            <person name="Zhao G."/>
            <person name="Zou C."/>
            <person name="Li K."/>
            <person name="Wang K."/>
            <person name="Li T."/>
            <person name="Gao L."/>
            <person name="Zhang X."/>
            <person name="Wang H."/>
            <person name="Yang Z."/>
            <person name="Liu X."/>
            <person name="Jiang W."/>
            <person name="Mao L."/>
            <person name="Kong X."/>
            <person name="Jiao Y."/>
            <person name="Jia J."/>
        </authorList>
    </citation>
    <scope>NUCLEOTIDE SEQUENCE [LARGE SCALE GENOMIC DNA]</scope>
    <source>
        <strain evidence="2">cv. AL8/78</strain>
    </source>
</reference>
<keyword evidence="2" id="KW-1185">Reference proteome</keyword>
<dbReference type="EnsemblPlants" id="AET4Gv20812500.1">
    <property type="protein sequence ID" value="AET4Gv20812500.1"/>
    <property type="gene ID" value="AET4Gv20812500"/>
</dbReference>
<proteinExistence type="predicted"/>
<dbReference type="SUPFAM" id="SSF141562">
    <property type="entry name" value="At5g01610-like"/>
    <property type="match status" value="1"/>
</dbReference>
<protein>
    <submittedName>
        <fullName evidence="1">Uncharacterized protein</fullName>
    </submittedName>
</protein>
<dbReference type="Pfam" id="PF04398">
    <property type="entry name" value="DUF538"/>
    <property type="match status" value="1"/>
</dbReference>
<evidence type="ECO:0000313" key="2">
    <source>
        <dbReference type="Proteomes" id="UP000015105"/>
    </source>
</evidence>
<dbReference type="PANTHER" id="PTHR31676:SF89">
    <property type="entry name" value="OS07G0120500 PROTEIN"/>
    <property type="match status" value="1"/>
</dbReference>